<dbReference type="PANTHER" id="PTHR11328:SF24">
    <property type="entry name" value="MAJOR FACILITATOR SUPERFAMILY (MFS) PROFILE DOMAIN-CONTAINING PROTEIN"/>
    <property type="match status" value="1"/>
</dbReference>
<name>X1DI46_9ZZZZ</name>
<evidence type="ECO:0000256" key="1">
    <source>
        <dbReference type="SAM" id="Phobius"/>
    </source>
</evidence>
<accession>X1DI46</accession>
<dbReference type="AlphaFoldDB" id="X1DI46"/>
<feature type="transmembrane region" description="Helical" evidence="1">
    <location>
        <begin position="313"/>
        <end position="331"/>
    </location>
</feature>
<organism evidence="2">
    <name type="scientific">marine sediment metagenome</name>
    <dbReference type="NCBI Taxonomy" id="412755"/>
    <lineage>
        <taxon>unclassified sequences</taxon>
        <taxon>metagenomes</taxon>
        <taxon>ecological metagenomes</taxon>
    </lineage>
</organism>
<feature type="transmembrane region" description="Helical" evidence="1">
    <location>
        <begin position="108"/>
        <end position="131"/>
    </location>
</feature>
<dbReference type="Gene3D" id="1.20.1250.20">
    <property type="entry name" value="MFS general substrate transporter like domains"/>
    <property type="match status" value="2"/>
</dbReference>
<dbReference type="GO" id="GO:0005886">
    <property type="term" value="C:plasma membrane"/>
    <property type="evidence" value="ECO:0007669"/>
    <property type="project" value="TreeGrafter"/>
</dbReference>
<feature type="transmembrane region" description="Helical" evidence="1">
    <location>
        <begin position="343"/>
        <end position="362"/>
    </location>
</feature>
<dbReference type="EMBL" id="BARU01000360">
    <property type="protein sequence ID" value="GAH19882.1"/>
    <property type="molecule type" value="Genomic_DNA"/>
</dbReference>
<dbReference type="GO" id="GO:0015293">
    <property type="term" value="F:symporter activity"/>
    <property type="evidence" value="ECO:0007669"/>
    <property type="project" value="InterPro"/>
</dbReference>
<dbReference type="SUPFAM" id="SSF103473">
    <property type="entry name" value="MFS general substrate transporter"/>
    <property type="match status" value="1"/>
</dbReference>
<dbReference type="InterPro" id="IPR039672">
    <property type="entry name" value="MFS_2"/>
</dbReference>
<feature type="transmembrane region" description="Helical" evidence="1">
    <location>
        <begin position="75"/>
        <end position="96"/>
    </location>
</feature>
<keyword evidence="1" id="KW-0812">Transmembrane</keyword>
<feature type="transmembrane region" description="Helical" evidence="1">
    <location>
        <begin position="223"/>
        <end position="247"/>
    </location>
</feature>
<keyword evidence="1" id="KW-1133">Transmembrane helix</keyword>
<comment type="caution">
    <text evidence="2">The sequence shown here is derived from an EMBL/GenBank/DDBJ whole genome shotgun (WGS) entry which is preliminary data.</text>
</comment>
<proteinExistence type="predicted"/>
<evidence type="ECO:0000313" key="2">
    <source>
        <dbReference type="EMBL" id="GAH19882.1"/>
    </source>
</evidence>
<gene>
    <name evidence="2" type="ORF">S03H2_01274</name>
</gene>
<dbReference type="InterPro" id="IPR036259">
    <property type="entry name" value="MFS_trans_sf"/>
</dbReference>
<dbReference type="Pfam" id="PF13347">
    <property type="entry name" value="MFS_2"/>
    <property type="match status" value="1"/>
</dbReference>
<keyword evidence="1" id="KW-0472">Membrane</keyword>
<dbReference type="GO" id="GO:0008643">
    <property type="term" value="P:carbohydrate transport"/>
    <property type="evidence" value="ECO:0007669"/>
    <property type="project" value="InterPro"/>
</dbReference>
<feature type="transmembrane region" description="Helical" evidence="1">
    <location>
        <begin position="178"/>
        <end position="196"/>
    </location>
</feature>
<sequence length="368" mass="42738">MKRIKKIAYSFCSFASQFVSNTFGTYVNYFYIDLMKLSPQLFRNGWILYSIWNAINDPLFGHFSDKTRTKWGRRIPYIAFSIIPLAICFALIWSPPFRVERGQTTQLFIYYLILVFLFDTFYTLIFLNTSALFPEMFTNLKERTEVAGYRNYLLFIGLIAGSALSPLVYTRIGWSGMGILYGTIFIIVMSISLWGSKEKKEFSVEKALPFTQALKCSLKNRSFITYVLASFLVQLSFTMLIACLPFYTKYVLKGTEQDNTKMLLPIFLVAFATILIWKKITDKFGAKKAFRIAIIIFSIAIIPLFFINNIKTGMIVSAFLGIGLAGLNFLFDVLLRLILLYYFFYYLSIFNLFSCHICQKFFRYPWSI</sequence>
<reference evidence="2" key="1">
    <citation type="journal article" date="2014" name="Front. Microbiol.">
        <title>High frequency of phylogenetically diverse reductive dehalogenase-homologous genes in deep subseafloor sedimentary metagenomes.</title>
        <authorList>
            <person name="Kawai M."/>
            <person name="Futagami T."/>
            <person name="Toyoda A."/>
            <person name="Takaki Y."/>
            <person name="Nishi S."/>
            <person name="Hori S."/>
            <person name="Arai W."/>
            <person name="Tsubouchi T."/>
            <person name="Morono Y."/>
            <person name="Uchiyama I."/>
            <person name="Ito T."/>
            <person name="Fujiyama A."/>
            <person name="Inagaki F."/>
            <person name="Takami H."/>
        </authorList>
    </citation>
    <scope>NUCLEOTIDE SEQUENCE</scope>
    <source>
        <strain evidence="2">Expedition CK06-06</strain>
    </source>
</reference>
<dbReference type="PANTHER" id="PTHR11328">
    <property type="entry name" value="MAJOR FACILITATOR SUPERFAMILY DOMAIN-CONTAINING PROTEIN"/>
    <property type="match status" value="1"/>
</dbReference>
<feature type="transmembrane region" description="Helical" evidence="1">
    <location>
        <begin position="259"/>
        <end position="277"/>
    </location>
</feature>
<feature type="transmembrane region" description="Helical" evidence="1">
    <location>
        <begin position="152"/>
        <end position="172"/>
    </location>
</feature>
<feature type="transmembrane region" description="Helical" evidence="1">
    <location>
        <begin position="289"/>
        <end position="307"/>
    </location>
</feature>
<protein>
    <recommendedName>
        <fullName evidence="3">Major facilitator superfamily (MFS) profile domain-containing protein</fullName>
    </recommendedName>
</protein>
<evidence type="ECO:0008006" key="3">
    <source>
        <dbReference type="Google" id="ProtNLM"/>
    </source>
</evidence>